<dbReference type="Pfam" id="PF19654">
    <property type="entry name" value="DUF6157"/>
    <property type="match status" value="1"/>
</dbReference>
<sequence length="46" mass="5138">MSYPNTFIVVSEDTKAEKGLVPPTKVTLTIVQLQFEMISGVPYTYT</sequence>
<evidence type="ECO:0000313" key="2">
    <source>
        <dbReference type="Proteomes" id="UP000674938"/>
    </source>
</evidence>
<dbReference type="InterPro" id="IPR046155">
    <property type="entry name" value="DUF6157"/>
</dbReference>
<accession>A0A940PHH7</accession>
<name>A0A940PHH7_9ENTE</name>
<proteinExistence type="predicted"/>
<dbReference type="Proteomes" id="UP000674938">
    <property type="component" value="Unassembled WGS sequence"/>
</dbReference>
<comment type="caution">
    <text evidence="1">The sequence shown here is derived from an EMBL/GenBank/DDBJ whole genome shotgun (WGS) entry which is preliminary data.</text>
</comment>
<protein>
    <submittedName>
        <fullName evidence="1">Uncharacterized protein</fullName>
    </submittedName>
</protein>
<organism evidence="1 2">
    <name type="scientific">Vagococcus allomyrinae</name>
    <dbReference type="NCBI Taxonomy" id="2794353"/>
    <lineage>
        <taxon>Bacteria</taxon>
        <taxon>Bacillati</taxon>
        <taxon>Bacillota</taxon>
        <taxon>Bacilli</taxon>
        <taxon>Lactobacillales</taxon>
        <taxon>Enterococcaceae</taxon>
        <taxon>Vagococcus</taxon>
    </lineage>
</organism>
<keyword evidence="2" id="KW-1185">Reference proteome</keyword>
<reference evidence="1" key="1">
    <citation type="submission" date="2020-12" db="EMBL/GenBank/DDBJ databases">
        <title>Vagococcus allomyrinae sp. nov. and Enterococcus lavae sp. nov., isolated from the larvae of Allomyrina dichotoma.</title>
        <authorList>
            <person name="Lee S.D."/>
        </authorList>
    </citation>
    <scope>NUCLEOTIDE SEQUENCE</scope>
    <source>
        <strain evidence="1">BWB3-3</strain>
    </source>
</reference>
<dbReference type="AlphaFoldDB" id="A0A940PHH7"/>
<gene>
    <name evidence="1" type="ORF">I6N95_23750</name>
</gene>
<dbReference type="EMBL" id="JAEEGA010000021">
    <property type="protein sequence ID" value="MBP1044028.1"/>
    <property type="molecule type" value="Genomic_DNA"/>
</dbReference>
<evidence type="ECO:0000313" key="1">
    <source>
        <dbReference type="EMBL" id="MBP1044028.1"/>
    </source>
</evidence>